<feature type="transmembrane region" description="Helical" evidence="7">
    <location>
        <begin position="128"/>
        <end position="145"/>
    </location>
</feature>
<evidence type="ECO:0000313" key="9">
    <source>
        <dbReference type="EMBL" id="SVA00230.1"/>
    </source>
</evidence>
<dbReference type="GO" id="GO:0055085">
    <property type="term" value="P:transmembrane transport"/>
    <property type="evidence" value="ECO:0007669"/>
    <property type="project" value="InterPro"/>
</dbReference>
<feature type="transmembrane region" description="Helical" evidence="7">
    <location>
        <begin position="154"/>
        <end position="176"/>
    </location>
</feature>
<feature type="transmembrane region" description="Helical" evidence="7">
    <location>
        <begin position="257"/>
        <end position="276"/>
    </location>
</feature>
<organism evidence="9">
    <name type="scientific">marine metagenome</name>
    <dbReference type="NCBI Taxonomy" id="408172"/>
    <lineage>
        <taxon>unclassified sequences</taxon>
        <taxon>metagenomes</taxon>
        <taxon>ecological metagenomes</taxon>
    </lineage>
</organism>
<proteinExistence type="predicted"/>
<dbReference type="PROSITE" id="PS50928">
    <property type="entry name" value="ABC_TM1"/>
    <property type="match status" value="1"/>
</dbReference>
<feature type="transmembrane region" description="Helical" evidence="7">
    <location>
        <begin position="102"/>
        <end position="122"/>
    </location>
</feature>
<evidence type="ECO:0000256" key="5">
    <source>
        <dbReference type="ARBA" id="ARBA00022989"/>
    </source>
</evidence>
<keyword evidence="4 7" id="KW-0812">Transmembrane</keyword>
<dbReference type="SUPFAM" id="SSF161098">
    <property type="entry name" value="MetI-like"/>
    <property type="match status" value="1"/>
</dbReference>
<dbReference type="AlphaFoldDB" id="A0A381S813"/>
<evidence type="ECO:0000256" key="4">
    <source>
        <dbReference type="ARBA" id="ARBA00022692"/>
    </source>
</evidence>
<dbReference type="InterPro" id="IPR035906">
    <property type="entry name" value="MetI-like_sf"/>
</dbReference>
<evidence type="ECO:0000256" key="3">
    <source>
        <dbReference type="ARBA" id="ARBA00022475"/>
    </source>
</evidence>
<dbReference type="EMBL" id="UINC01002780">
    <property type="protein sequence ID" value="SVA00230.1"/>
    <property type="molecule type" value="Genomic_DNA"/>
</dbReference>
<dbReference type="Pfam" id="PF00528">
    <property type="entry name" value="BPD_transp_1"/>
    <property type="match status" value="1"/>
</dbReference>
<accession>A0A381S813</accession>
<dbReference type="CDD" id="cd06261">
    <property type="entry name" value="TM_PBP2"/>
    <property type="match status" value="1"/>
</dbReference>
<sequence length="291" mass="33722">MPKRFLIFIFLSPWIIGFATFGIYPFIMSLYYSFCQYDVLQIPMFIGLENYKNILTKDPYFWISIKNTAYYTFFRVPLNIIGSLLLAILLNQMVKGIRILRTIYFLPSIISGVVLSVIWMWIFNPQIGLINIILGFFGFNGPLWLQDPQWSKPALVIMSLWSIGGGRMLVFLAALQNIPKPLYEAFEMDGGNIYQRFFHITLPMISPVIFLWSIIEVIASMQVFTEAFIMTKGGPLDSTLFYNLYLYNKAFEDFNMGYASALAWILLAITLCVTLAQFHLSKRYVYYEGQK</sequence>
<dbReference type="PANTHER" id="PTHR30193">
    <property type="entry name" value="ABC TRANSPORTER PERMEASE PROTEIN"/>
    <property type="match status" value="1"/>
</dbReference>
<evidence type="ECO:0000256" key="2">
    <source>
        <dbReference type="ARBA" id="ARBA00022448"/>
    </source>
</evidence>
<name>A0A381S813_9ZZZZ</name>
<keyword evidence="3" id="KW-1003">Cell membrane</keyword>
<keyword evidence="2" id="KW-0813">Transport</keyword>
<feature type="transmembrane region" description="Helical" evidence="7">
    <location>
        <begin position="196"/>
        <end position="215"/>
    </location>
</feature>
<feature type="domain" description="ABC transmembrane type-1" evidence="8">
    <location>
        <begin position="65"/>
        <end position="277"/>
    </location>
</feature>
<protein>
    <recommendedName>
        <fullName evidence="8">ABC transmembrane type-1 domain-containing protein</fullName>
    </recommendedName>
</protein>
<comment type="subcellular location">
    <subcellularLocation>
        <location evidence="1">Cell membrane</location>
        <topology evidence="1">Multi-pass membrane protein</topology>
    </subcellularLocation>
</comment>
<evidence type="ECO:0000259" key="8">
    <source>
        <dbReference type="PROSITE" id="PS50928"/>
    </source>
</evidence>
<dbReference type="GO" id="GO:0005886">
    <property type="term" value="C:plasma membrane"/>
    <property type="evidence" value="ECO:0007669"/>
    <property type="project" value="UniProtKB-SubCell"/>
</dbReference>
<reference evidence="9" key="1">
    <citation type="submission" date="2018-05" db="EMBL/GenBank/DDBJ databases">
        <authorList>
            <person name="Lanie J.A."/>
            <person name="Ng W.-L."/>
            <person name="Kazmierczak K.M."/>
            <person name="Andrzejewski T.M."/>
            <person name="Davidsen T.M."/>
            <person name="Wayne K.J."/>
            <person name="Tettelin H."/>
            <person name="Glass J.I."/>
            <person name="Rusch D."/>
            <person name="Podicherti R."/>
            <person name="Tsui H.-C.T."/>
            <person name="Winkler M.E."/>
        </authorList>
    </citation>
    <scope>NUCLEOTIDE SEQUENCE</scope>
</reference>
<keyword evidence="6 7" id="KW-0472">Membrane</keyword>
<evidence type="ECO:0000256" key="7">
    <source>
        <dbReference type="SAM" id="Phobius"/>
    </source>
</evidence>
<evidence type="ECO:0000256" key="6">
    <source>
        <dbReference type="ARBA" id="ARBA00023136"/>
    </source>
</evidence>
<feature type="transmembrane region" description="Helical" evidence="7">
    <location>
        <begin position="69"/>
        <end position="90"/>
    </location>
</feature>
<dbReference type="PANTHER" id="PTHR30193:SF1">
    <property type="entry name" value="ABC TRANSPORTER PERMEASE PROTEIN YESP-RELATED"/>
    <property type="match status" value="1"/>
</dbReference>
<gene>
    <name evidence="9" type="ORF">METZ01_LOCUS53084</name>
</gene>
<dbReference type="Gene3D" id="1.10.3720.10">
    <property type="entry name" value="MetI-like"/>
    <property type="match status" value="1"/>
</dbReference>
<evidence type="ECO:0000256" key="1">
    <source>
        <dbReference type="ARBA" id="ARBA00004651"/>
    </source>
</evidence>
<keyword evidence="5 7" id="KW-1133">Transmembrane helix</keyword>
<dbReference type="InterPro" id="IPR000515">
    <property type="entry name" value="MetI-like"/>
</dbReference>
<feature type="transmembrane region" description="Helical" evidence="7">
    <location>
        <begin position="5"/>
        <end position="27"/>
    </location>
</feature>
<dbReference type="InterPro" id="IPR051393">
    <property type="entry name" value="ABC_transporter_permease"/>
</dbReference>